<comment type="caution">
    <text evidence="4">The sequence shown here is derived from an EMBL/GenBank/DDBJ whole genome shotgun (WGS) entry which is preliminary data.</text>
</comment>
<protein>
    <recommendedName>
        <fullName evidence="6">CDP-alcohol phosphatidyltransferase</fullName>
    </recommendedName>
</protein>
<dbReference type="RefSeq" id="WP_061607240.1">
    <property type="nucleotide sequence ID" value="NZ_JEMA01000363.1"/>
</dbReference>
<dbReference type="InterPro" id="IPR048254">
    <property type="entry name" value="CDP_ALCOHOL_P_TRANSF_CS"/>
</dbReference>
<proteinExistence type="inferred from homology"/>
<accession>A0A150QT67</accession>
<evidence type="ECO:0000256" key="2">
    <source>
        <dbReference type="RuleBase" id="RU003750"/>
    </source>
</evidence>
<dbReference type="Pfam" id="PF01066">
    <property type="entry name" value="CDP-OH_P_transf"/>
    <property type="match status" value="1"/>
</dbReference>
<dbReference type="EMBL" id="JEMA01000363">
    <property type="protein sequence ID" value="KYF71032.1"/>
    <property type="molecule type" value="Genomic_DNA"/>
</dbReference>
<name>A0A150QT67_SORCE</name>
<keyword evidence="3" id="KW-0472">Membrane</keyword>
<dbReference type="Proteomes" id="UP000075260">
    <property type="component" value="Unassembled WGS sequence"/>
</dbReference>
<dbReference type="InterPro" id="IPR000462">
    <property type="entry name" value="CDP-OH_P_trans"/>
</dbReference>
<comment type="similarity">
    <text evidence="2">Belongs to the CDP-alcohol phosphatidyltransferase class-I family.</text>
</comment>
<evidence type="ECO:0000313" key="4">
    <source>
        <dbReference type="EMBL" id="KYF71032.1"/>
    </source>
</evidence>
<feature type="transmembrane region" description="Helical" evidence="3">
    <location>
        <begin position="225"/>
        <end position="247"/>
    </location>
</feature>
<dbReference type="AlphaFoldDB" id="A0A150QT67"/>
<dbReference type="PROSITE" id="PS00379">
    <property type="entry name" value="CDP_ALCOHOL_P_TRANSF"/>
    <property type="match status" value="1"/>
</dbReference>
<dbReference type="OrthoDB" id="7857679at2"/>
<evidence type="ECO:0000256" key="1">
    <source>
        <dbReference type="ARBA" id="ARBA00022679"/>
    </source>
</evidence>
<gene>
    <name evidence="4" type="ORF">BE15_24870</name>
</gene>
<sequence length="252" mass="27351">MLGEAKQIYLATRKKHDQLFNTYLMRPLAGGVVALLARTAITPNQVTLLNLAVFVVAAALLVALPTAAGGLAAIAVLELSYLLDCADGMLARHKQLASKEGHLFDFFTDELKAVLLSGALSIRLFHGGGLGLDAALWPAGDPRFLLAGVVGVAVIASAISLTNFVRRPEISGKETSVSAYYETATEERPRSPVARAAGLVTTFLRFLNHYPSHIWAFALADRLDVFFWIYVLINLLYLARGWLGLLLRFGRS</sequence>
<dbReference type="GO" id="GO:0008654">
    <property type="term" value="P:phospholipid biosynthetic process"/>
    <property type="evidence" value="ECO:0007669"/>
    <property type="project" value="InterPro"/>
</dbReference>
<dbReference type="Gene3D" id="1.20.120.1760">
    <property type="match status" value="1"/>
</dbReference>
<feature type="transmembrane region" description="Helical" evidence="3">
    <location>
        <begin position="48"/>
        <end position="74"/>
    </location>
</feature>
<keyword evidence="3" id="KW-0812">Transmembrane</keyword>
<keyword evidence="1 2" id="KW-0808">Transferase</keyword>
<dbReference type="InterPro" id="IPR043130">
    <property type="entry name" value="CDP-OH_PTrfase_TM_dom"/>
</dbReference>
<feature type="transmembrane region" description="Helical" evidence="3">
    <location>
        <begin position="23"/>
        <end position="41"/>
    </location>
</feature>
<evidence type="ECO:0000256" key="3">
    <source>
        <dbReference type="SAM" id="Phobius"/>
    </source>
</evidence>
<dbReference type="GO" id="GO:0016020">
    <property type="term" value="C:membrane"/>
    <property type="evidence" value="ECO:0007669"/>
    <property type="project" value="InterPro"/>
</dbReference>
<evidence type="ECO:0000313" key="5">
    <source>
        <dbReference type="Proteomes" id="UP000075260"/>
    </source>
</evidence>
<dbReference type="GO" id="GO:0016780">
    <property type="term" value="F:phosphotransferase activity, for other substituted phosphate groups"/>
    <property type="evidence" value="ECO:0007669"/>
    <property type="project" value="InterPro"/>
</dbReference>
<evidence type="ECO:0008006" key="6">
    <source>
        <dbReference type="Google" id="ProtNLM"/>
    </source>
</evidence>
<keyword evidence="3" id="KW-1133">Transmembrane helix</keyword>
<feature type="transmembrane region" description="Helical" evidence="3">
    <location>
        <begin position="144"/>
        <end position="165"/>
    </location>
</feature>
<organism evidence="4 5">
    <name type="scientific">Sorangium cellulosum</name>
    <name type="common">Polyangium cellulosum</name>
    <dbReference type="NCBI Taxonomy" id="56"/>
    <lineage>
        <taxon>Bacteria</taxon>
        <taxon>Pseudomonadati</taxon>
        <taxon>Myxococcota</taxon>
        <taxon>Polyangia</taxon>
        <taxon>Polyangiales</taxon>
        <taxon>Polyangiaceae</taxon>
        <taxon>Sorangium</taxon>
    </lineage>
</organism>
<reference evidence="4 5" key="1">
    <citation type="submission" date="2014-02" db="EMBL/GenBank/DDBJ databases">
        <title>The small core and large imbalanced accessory genome model reveals a collaborative survival strategy of Sorangium cellulosum strains in nature.</title>
        <authorList>
            <person name="Han K."/>
            <person name="Peng R."/>
            <person name="Blom J."/>
            <person name="Li Y.-Z."/>
        </authorList>
    </citation>
    <scope>NUCLEOTIDE SEQUENCE [LARGE SCALE GENOMIC DNA]</scope>
    <source>
        <strain evidence="4 5">So0008-312</strain>
    </source>
</reference>